<dbReference type="Pfam" id="PF01406">
    <property type="entry name" value="tRNA-synt_1e"/>
    <property type="match status" value="1"/>
</dbReference>
<evidence type="ECO:0000256" key="5">
    <source>
        <dbReference type="ARBA" id="ARBA00022723"/>
    </source>
</evidence>
<proteinExistence type="inferred from homology"/>
<feature type="domain" description="Cysteinyl-tRNA synthetase class Ia DALR" evidence="13">
    <location>
        <begin position="352"/>
        <end position="415"/>
    </location>
</feature>
<comment type="subcellular location">
    <subcellularLocation>
        <location evidence="1 12">Cytoplasm</location>
    </subcellularLocation>
</comment>
<keyword evidence="9 12" id="KW-0648">Protein biosynthesis</keyword>
<protein>
    <recommendedName>
        <fullName evidence="12">Cysteine--tRNA ligase</fullName>
        <ecNumber evidence="12">6.1.1.16</ecNumber>
    </recommendedName>
    <alternativeName>
        <fullName evidence="12">Cysteinyl-tRNA synthetase</fullName>
        <shortName evidence="12">CysRS</shortName>
    </alternativeName>
</protein>
<organism evidence="14 23">
    <name type="scientific">Metallosphaera sedula</name>
    <dbReference type="NCBI Taxonomy" id="43687"/>
    <lineage>
        <taxon>Archaea</taxon>
        <taxon>Thermoproteota</taxon>
        <taxon>Thermoprotei</taxon>
        <taxon>Sulfolobales</taxon>
        <taxon>Sulfolobaceae</taxon>
        <taxon>Metallosphaera</taxon>
    </lineage>
</organism>
<comment type="similarity">
    <text evidence="2 12">Belongs to the class-I aminoacyl-tRNA synthetase family.</text>
</comment>
<dbReference type="InterPro" id="IPR015803">
    <property type="entry name" value="Cys-tRNA-ligase"/>
</dbReference>
<evidence type="ECO:0000313" key="20">
    <source>
        <dbReference type="Proteomes" id="UP000061362"/>
    </source>
</evidence>
<dbReference type="HAMAP" id="MF_00041">
    <property type="entry name" value="Cys_tRNA_synth"/>
    <property type="match status" value="1"/>
</dbReference>
<dbReference type="SUPFAM" id="SSF47323">
    <property type="entry name" value="Anticodon-binding domain of a subclass of class I aminoacyl-tRNA synthetases"/>
    <property type="match status" value="1"/>
</dbReference>
<dbReference type="GO" id="GO:0004817">
    <property type="term" value="F:cysteine-tRNA ligase activity"/>
    <property type="evidence" value="ECO:0007669"/>
    <property type="project" value="UniProtKB-UniRule"/>
</dbReference>
<evidence type="ECO:0000313" key="21">
    <source>
        <dbReference type="Proteomes" id="UP000062398"/>
    </source>
</evidence>
<dbReference type="GO" id="GO:0005524">
    <property type="term" value="F:ATP binding"/>
    <property type="evidence" value="ECO:0007669"/>
    <property type="project" value="UniProtKB-UniRule"/>
</dbReference>
<reference evidence="20 21" key="1">
    <citation type="journal article" date="2015" name="Genome Announc.">
        <title>Complete Genome Sequences of Evolved Arsenate-Resistant Metallosphaera sedula Strains.</title>
        <authorList>
            <person name="Ai C."/>
            <person name="McCarthy S."/>
            <person name="Schackwitz W."/>
            <person name="Martin J."/>
            <person name="Lipzen A."/>
            <person name="Blum P."/>
        </authorList>
    </citation>
    <scope>NUCLEOTIDE SEQUENCE [LARGE SCALE GENOMIC DNA]</scope>
    <source>
        <strain evidence="16 21">ARS120-1</strain>
        <strain evidence="17 20">ARS120-2</strain>
        <strain evidence="14 23">ARS50-1</strain>
        <strain evidence="15 22">ARS50-2</strain>
    </source>
</reference>
<dbReference type="GO" id="GO:0006423">
    <property type="term" value="P:cysteinyl-tRNA aminoacylation"/>
    <property type="evidence" value="ECO:0007669"/>
    <property type="project" value="UniProtKB-UniRule"/>
</dbReference>
<feature type="binding site" evidence="12">
    <location>
        <position position="206"/>
    </location>
    <ligand>
        <name>Zn(2+)</name>
        <dbReference type="ChEBI" id="CHEBI:29105"/>
    </ligand>
</feature>
<keyword evidence="10 12" id="KW-0030">Aminoacyl-tRNA synthetase</keyword>
<dbReference type="EMBL" id="CP012172">
    <property type="protein sequence ID" value="AKV75014.1"/>
    <property type="molecule type" value="Genomic_DNA"/>
</dbReference>
<dbReference type="InterPro" id="IPR014729">
    <property type="entry name" value="Rossmann-like_a/b/a_fold"/>
</dbReference>
<dbReference type="Proteomes" id="UP000061362">
    <property type="component" value="Chromosome"/>
</dbReference>
<dbReference type="NCBIfam" id="TIGR00435">
    <property type="entry name" value="cysS"/>
    <property type="match status" value="1"/>
</dbReference>
<evidence type="ECO:0000256" key="4">
    <source>
        <dbReference type="ARBA" id="ARBA00022598"/>
    </source>
</evidence>
<evidence type="ECO:0000313" key="14">
    <source>
        <dbReference type="EMBL" id="AKV75014.1"/>
    </source>
</evidence>
<evidence type="ECO:0000256" key="11">
    <source>
        <dbReference type="ARBA" id="ARBA00047398"/>
    </source>
</evidence>
<dbReference type="GO" id="GO:0008270">
    <property type="term" value="F:zinc ion binding"/>
    <property type="evidence" value="ECO:0007669"/>
    <property type="project" value="UniProtKB-UniRule"/>
</dbReference>
<feature type="binding site" evidence="12">
    <location>
        <position position="29"/>
    </location>
    <ligand>
        <name>Zn(2+)</name>
        <dbReference type="ChEBI" id="CHEBI:29105"/>
    </ligand>
</feature>
<dbReference type="SUPFAM" id="SSF52374">
    <property type="entry name" value="Nucleotidylyl transferase"/>
    <property type="match status" value="1"/>
</dbReference>
<feature type="binding site" evidence="12">
    <location>
        <position position="235"/>
    </location>
    <ligand>
        <name>Zn(2+)</name>
        <dbReference type="ChEBI" id="CHEBI:29105"/>
    </ligand>
</feature>
<feature type="short sequence motif" description="'KMSKS' region" evidence="12">
    <location>
        <begin position="263"/>
        <end position="267"/>
    </location>
</feature>
<evidence type="ECO:0000256" key="2">
    <source>
        <dbReference type="ARBA" id="ARBA00005594"/>
    </source>
</evidence>
<dbReference type="AlphaFoldDB" id="A0A0K1SJW3"/>
<dbReference type="PANTHER" id="PTHR10890">
    <property type="entry name" value="CYSTEINYL-TRNA SYNTHETASE"/>
    <property type="match status" value="1"/>
</dbReference>
<keyword evidence="4 12" id="KW-0436">Ligase</keyword>
<evidence type="ECO:0000313" key="17">
    <source>
        <dbReference type="EMBL" id="AKV81747.1"/>
    </source>
</evidence>
<evidence type="ECO:0000256" key="3">
    <source>
        <dbReference type="ARBA" id="ARBA00022490"/>
    </source>
</evidence>
<dbReference type="Proteomes" id="UP000062398">
    <property type="component" value="Chromosome"/>
</dbReference>
<comment type="catalytic activity">
    <reaction evidence="11 12">
        <text>tRNA(Cys) + L-cysteine + ATP = L-cysteinyl-tRNA(Cys) + AMP + diphosphate</text>
        <dbReference type="Rhea" id="RHEA:17773"/>
        <dbReference type="Rhea" id="RHEA-COMP:9661"/>
        <dbReference type="Rhea" id="RHEA-COMP:9679"/>
        <dbReference type="ChEBI" id="CHEBI:30616"/>
        <dbReference type="ChEBI" id="CHEBI:33019"/>
        <dbReference type="ChEBI" id="CHEBI:35235"/>
        <dbReference type="ChEBI" id="CHEBI:78442"/>
        <dbReference type="ChEBI" id="CHEBI:78517"/>
        <dbReference type="ChEBI" id="CHEBI:456215"/>
        <dbReference type="EC" id="6.1.1.16"/>
    </reaction>
</comment>
<feature type="binding site" evidence="12">
    <location>
        <position position="231"/>
    </location>
    <ligand>
        <name>Zn(2+)</name>
        <dbReference type="ChEBI" id="CHEBI:29105"/>
    </ligand>
</feature>
<dbReference type="Proteomes" id="UP000068832">
    <property type="component" value="Chromosome"/>
</dbReference>
<evidence type="ECO:0000313" key="22">
    <source>
        <dbReference type="Proteomes" id="UP000062475"/>
    </source>
</evidence>
<comment type="cofactor">
    <cofactor evidence="12">
        <name>Zn(2+)</name>
        <dbReference type="ChEBI" id="CHEBI:29105"/>
    </cofactor>
    <text evidence="12">Binds 1 zinc ion per subunit.</text>
</comment>
<reference evidence="18 19" key="2">
    <citation type="submission" date="2015-07" db="EMBL/GenBank/DDBJ databases">
        <title>Physiological, transcriptional responses and genome re-sequencing of acid resistant extremely thermoacidophilic Metallosphaera sedula SARC-M1.</title>
        <authorList>
            <person name="Ai C."/>
            <person name="McCarthy S."/>
            <person name="Eckrich V."/>
            <person name="Rudrappa D."/>
            <person name="Qiu G."/>
            <person name="Blum P."/>
        </authorList>
    </citation>
    <scope>NUCLEOTIDE SEQUENCE [LARGE SCALE GENOMIC DNA]</scope>
    <source>
        <strain evidence="18 19">SARC-M1</strain>
    </source>
</reference>
<evidence type="ECO:0000256" key="7">
    <source>
        <dbReference type="ARBA" id="ARBA00022833"/>
    </source>
</evidence>
<dbReference type="EMBL" id="CP012174">
    <property type="protein sequence ID" value="AKV79502.1"/>
    <property type="molecule type" value="Genomic_DNA"/>
</dbReference>
<dbReference type="FunFam" id="3.40.50.620:FF:000068">
    <property type="entry name" value="Cysteine--tRNA ligase"/>
    <property type="match status" value="1"/>
</dbReference>
<dbReference type="PRINTS" id="PR00983">
    <property type="entry name" value="TRNASYNTHCYS"/>
</dbReference>
<keyword evidence="5 12" id="KW-0479">Metal-binding</keyword>
<evidence type="ECO:0000256" key="12">
    <source>
        <dbReference type="HAMAP-Rule" id="MF_00041"/>
    </source>
</evidence>
<dbReference type="Gene3D" id="3.40.50.620">
    <property type="entry name" value="HUPs"/>
    <property type="match status" value="1"/>
</dbReference>
<accession>A0A0K1SJW3</accession>
<name>A0A0K1SJW3_9CREN</name>
<evidence type="ECO:0000313" key="19">
    <source>
        <dbReference type="Proteomes" id="UP000056255"/>
    </source>
</evidence>
<dbReference type="InterPro" id="IPR009080">
    <property type="entry name" value="tRNAsynth_Ia_anticodon-bd"/>
</dbReference>
<dbReference type="InterPro" id="IPR032678">
    <property type="entry name" value="tRNA-synt_1_cat_dom"/>
</dbReference>
<dbReference type="EMBL" id="CP012175">
    <property type="protein sequence ID" value="AKV81747.1"/>
    <property type="molecule type" value="Genomic_DNA"/>
</dbReference>
<dbReference type="EMBL" id="CP012173">
    <property type="protein sequence ID" value="AKV77252.1"/>
    <property type="molecule type" value="Genomic_DNA"/>
</dbReference>
<dbReference type="InterPro" id="IPR015273">
    <property type="entry name" value="Cys-tRNA-synt_Ia_DALR"/>
</dbReference>
<dbReference type="EC" id="6.1.1.16" evidence="12"/>
<evidence type="ECO:0000256" key="9">
    <source>
        <dbReference type="ARBA" id="ARBA00022917"/>
    </source>
</evidence>
<evidence type="ECO:0000256" key="8">
    <source>
        <dbReference type="ARBA" id="ARBA00022840"/>
    </source>
</evidence>
<dbReference type="InterPro" id="IPR024909">
    <property type="entry name" value="Cys-tRNA/MSH_ligase"/>
</dbReference>
<keyword evidence="6 12" id="KW-0547">Nucleotide-binding</keyword>
<sequence length="467" mass="54205">MELQVFNTLGKRLQSFEPHEPNTVKMYVCGPTVYDEVHIGHGRTFVAFDAMSRYLRVKGYNVVRVQNITDIDDKIINKARELGKSWNEVSEYYSKSYLEHIGALKVKIDMHPKVTTHIKEIIDFVQRLIDSGHAYVANGSVYFDVDTYPGYGELSNVKKEEWDQGEEIVKEKRHPYDFALWKAYKPGEPYWESPWGKGRPGWHIECSTMSTRYLGTKIDIHGGGMDLVFPHHENERAQTESLTGSTWVKYWMHVAFLTIRKEKMSKSKGNIVPLKEALSKYGPSTLRYWFLSSQYRNPIEYSEEILEQSSRSLQRLKDAISVLRKIIQKGPAHYAKEEDVKVQEEIVRAISRFDEHMENDFDTSNALTSIHEIASIVFSKLQYSEDVFGALIALDGFRKFNEVFAVMDEEFSAELDRLTKVIDAVIEVRNYLRKKQMYDLSDQIRDILSRSGVKILDSKEGSTWRFQ</sequence>
<evidence type="ECO:0000259" key="13">
    <source>
        <dbReference type="SMART" id="SM00840"/>
    </source>
</evidence>
<dbReference type="PATRIC" id="fig|43687.5.peg.2235"/>
<dbReference type="Gene3D" id="1.20.120.1910">
    <property type="entry name" value="Cysteine-tRNA ligase, C-terminal anti-codon recognition domain"/>
    <property type="match status" value="1"/>
</dbReference>
<dbReference type="PANTHER" id="PTHR10890:SF3">
    <property type="entry name" value="CYSTEINE--TRNA LIGASE, CYTOPLASMIC"/>
    <property type="match status" value="1"/>
</dbReference>
<evidence type="ECO:0000256" key="6">
    <source>
        <dbReference type="ARBA" id="ARBA00022741"/>
    </source>
</evidence>
<keyword evidence="3 12" id="KW-0963">Cytoplasm</keyword>
<evidence type="ECO:0000313" key="18">
    <source>
        <dbReference type="EMBL" id="AKV83978.1"/>
    </source>
</evidence>
<dbReference type="Proteomes" id="UP000056255">
    <property type="component" value="Chromosome"/>
</dbReference>
<dbReference type="SMART" id="SM00840">
    <property type="entry name" value="DALR_2"/>
    <property type="match status" value="1"/>
</dbReference>
<dbReference type="CDD" id="cd00672">
    <property type="entry name" value="CysRS_core"/>
    <property type="match status" value="1"/>
</dbReference>
<feature type="binding site" evidence="12">
    <location>
        <position position="266"/>
    </location>
    <ligand>
        <name>ATP</name>
        <dbReference type="ChEBI" id="CHEBI:30616"/>
    </ligand>
</feature>
<evidence type="ECO:0000313" key="16">
    <source>
        <dbReference type="EMBL" id="AKV79502.1"/>
    </source>
</evidence>
<evidence type="ECO:0000313" key="15">
    <source>
        <dbReference type="EMBL" id="AKV77252.1"/>
    </source>
</evidence>
<dbReference type="Proteomes" id="UP000062475">
    <property type="component" value="Chromosome"/>
</dbReference>
<evidence type="ECO:0000256" key="10">
    <source>
        <dbReference type="ARBA" id="ARBA00023146"/>
    </source>
</evidence>
<keyword evidence="7 12" id="KW-0862">Zinc</keyword>
<dbReference type="EMBL" id="CP012176">
    <property type="protein sequence ID" value="AKV83978.1"/>
    <property type="molecule type" value="Genomic_DNA"/>
</dbReference>
<evidence type="ECO:0000313" key="23">
    <source>
        <dbReference type="Proteomes" id="UP000068832"/>
    </source>
</evidence>
<keyword evidence="8 12" id="KW-0067">ATP-binding</keyword>
<feature type="short sequence motif" description="'HIGH' region" evidence="12">
    <location>
        <begin position="31"/>
        <end position="41"/>
    </location>
</feature>
<gene>
    <name evidence="12" type="primary">cysS</name>
    <name evidence="14" type="ORF">MsedA_2128</name>
    <name evidence="15" type="ORF">MsedB_2130</name>
    <name evidence="16" type="ORF">MsedC_2128</name>
    <name evidence="17" type="ORF">MsedD_2129</name>
    <name evidence="18" type="ORF">MsedE_2130</name>
</gene>
<evidence type="ECO:0000256" key="1">
    <source>
        <dbReference type="ARBA" id="ARBA00004496"/>
    </source>
</evidence>
<dbReference type="GO" id="GO:0005737">
    <property type="term" value="C:cytoplasm"/>
    <property type="evidence" value="ECO:0007669"/>
    <property type="project" value="UniProtKB-SubCell"/>
</dbReference>